<dbReference type="Proteomes" id="UP001055811">
    <property type="component" value="Linkage Group LG07"/>
</dbReference>
<proteinExistence type="predicted"/>
<reference evidence="1 2" key="2">
    <citation type="journal article" date="2022" name="Mol. Ecol. Resour.">
        <title>The genomes of chicory, endive, great burdock and yacon provide insights into Asteraceae paleo-polyploidization history and plant inulin production.</title>
        <authorList>
            <person name="Fan W."/>
            <person name="Wang S."/>
            <person name="Wang H."/>
            <person name="Wang A."/>
            <person name="Jiang F."/>
            <person name="Liu H."/>
            <person name="Zhao H."/>
            <person name="Xu D."/>
            <person name="Zhang Y."/>
        </authorList>
    </citation>
    <scope>NUCLEOTIDE SEQUENCE [LARGE SCALE GENOMIC DNA]</scope>
    <source>
        <strain evidence="2">cv. Punajuju</strain>
        <tissue evidence="1">Leaves</tissue>
    </source>
</reference>
<evidence type="ECO:0000313" key="2">
    <source>
        <dbReference type="Proteomes" id="UP001055811"/>
    </source>
</evidence>
<keyword evidence="2" id="KW-1185">Reference proteome</keyword>
<organism evidence="1 2">
    <name type="scientific">Cichorium intybus</name>
    <name type="common">Chicory</name>
    <dbReference type="NCBI Taxonomy" id="13427"/>
    <lineage>
        <taxon>Eukaryota</taxon>
        <taxon>Viridiplantae</taxon>
        <taxon>Streptophyta</taxon>
        <taxon>Embryophyta</taxon>
        <taxon>Tracheophyta</taxon>
        <taxon>Spermatophyta</taxon>
        <taxon>Magnoliopsida</taxon>
        <taxon>eudicotyledons</taxon>
        <taxon>Gunneridae</taxon>
        <taxon>Pentapetalae</taxon>
        <taxon>asterids</taxon>
        <taxon>campanulids</taxon>
        <taxon>Asterales</taxon>
        <taxon>Asteraceae</taxon>
        <taxon>Cichorioideae</taxon>
        <taxon>Cichorieae</taxon>
        <taxon>Cichoriinae</taxon>
        <taxon>Cichorium</taxon>
    </lineage>
</organism>
<sequence>MLADTRVDVSSLLCIVCDDVEEMTRVFRDCQVTMDTWKAISLPPLDIPLFILQKGQLGFESACIQLLGNAYSSSHSLPPILTARPVVSHSRKRRNPNLLPVSVVVVQCLITFSRVIITVVIFQTRVQIEIKVPLGTRVPFYALRDLRPNEIALDKSATLYQNHIDFFLGTTRASLASSFLPSRSLVGVYLRFTNSTSPPSCRRLPQFHVYEFKLSFFFPAFTSIPGLQPQPEVEAIRKGITDQREFTIVNGILRQLGGLPNASGKFLLVHCWIFSACAFMLNNY</sequence>
<protein>
    <submittedName>
        <fullName evidence="1">Uncharacterized protein</fullName>
    </submittedName>
</protein>
<gene>
    <name evidence="1" type="ORF">L2E82_37735</name>
</gene>
<comment type="caution">
    <text evidence="1">The sequence shown here is derived from an EMBL/GenBank/DDBJ whole genome shotgun (WGS) entry which is preliminary data.</text>
</comment>
<accession>A0ACB9AES3</accession>
<evidence type="ECO:0000313" key="1">
    <source>
        <dbReference type="EMBL" id="KAI3708529.1"/>
    </source>
</evidence>
<reference evidence="2" key="1">
    <citation type="journal article" date="2022" name="Mol. Ecol. Resour.">
        <title>The genomes of chicory, endive, great burdock and yacon provide insights into Asteraceae palaeo-polyploidization history and plant inulin production.</title>
        <authorList>
            <person name="Fan W."/>
            <person name="Wang S."/>
            <person name="Wang H."/>
            <person name="Wang A."/>
            <person name="Jiang F."/>
            <person name="Liu H."/>
            <person name="Zhao H."/>
            <person name="Xu D."/>
            <person name="Zhang Y."/>
        </authorList>
    </citation>
    <scope>NUCLEOTIDE SEQUENCE [LARGE SCALE GENOMIC DNA]</scope>
    <source>
        <strain evidence="2">cv. Punajuju</strain>
    </source>
</reference>
<dbReference type="EMBL" id="CM042015">
    <property type="protein sequence ID" value="KAI3708529.1"/>
    <property type="molecule type" value="Genomic_DNA"/>
</dbReference>
<name>A0ACB9AES3_CICIN</name>